<dbReference type="Proteomes" id="UP001303373">
    <property type="component" value="Chromosome 4"/>
</dbReference>
<evidence type="ECO:0000256" key="2">
    <source>
        <dbReference type="ARBA" id="ARBA00035112"/>
    </source>
</evidence>
<feature type="transmembrane region" description="Helical" evidence="4">
    <location>
        <begin position="38"/>
        <end position="58"/>
    </location>
</feature>
<evidence type="ECO:0000313" key="6">
    <source>
        <dbReference type="Proteomes" id="UP001303373"/>
    </source>
</evidence>
<dbReference type="AlphaFoldDB" id="A0AAQ3M6A3"/>
<dbReference type="InterPro" id="IPR021765">
    <property type="entry name" value="UstYa-like"/>
</dbReference>
<evidence type="ECO:0000313" key="5">
    <source>
        <dbReference type="EMBL" id="WPH00671.1"/>
    </source>
</evidence>
<dbReference type="PANTHER" id="PTHR33365:SF4">
    <property type="entry name" value="CYCLOCHLOROTINE BIOSYNTHESIS PROTEIN O"/>
    <property type="match status" value="1"/>
</dbReference>
<organism evidence="5 6">
    <name type="scientific">Acrodontium crateriforme</name>
    <dbReference type="NCBI Taxonomy" id="150365"/>
    <lineage>
        <taxon>Eukaryota</taxon>
        <taxon>Fungi</taxon>
        <taxon>Dikarya</taxon>
        <taxon>Ascomycota</taxon>
        <taxon>Pezizomycotina</taxon>
        <taxon>Dothideomycetes</taxon>
        <taxon>Dothideomycetidae</taxon>
        <taxon>Mycosphaerellales</taxon>
        <taxon>Teratosphaeriaceae</taxon>
        <taxon>Acrodontium</taxon>
    </lineage>
</organism>
<reference evidence="5 6" key="1">
    <citation type="submission" date="2023-11" db="EMBL/GenBank/DDBJ databases">
        <title>An acidophilic fungus is an integral part of prey digestion in a carnivorous sundew plant.</title>
        <authorList>
            <person name="Tsai I.J."/>
        </authorList>
    </citation>
    <scope>NUCLEOTIDE SEQUENCE [LARGE SCALE GENOMIC DNA]</scope>
    <source>
        <strain evidence="5">169a</strain>
    </source>
</reference>
<accession>A0AAQ3M6A3</accession>
<sequence length="267" mass="30387">MEYLPVSIHGKYSSEENTDDEEYPMIPTATPSKSRANIFVYVSSAMLLSSIIIFAAAFTRVPSELECAKRVSPWSSMWDAIEFWEGDTKNSFNHSTIYRGPPTPEREQAWDELWHYPGMPVSAAGLAALNKTNDGEHVQINGSNPAAPTYGSLVQVFHQLHCLDMIRKYTWYLTGHYHQDDESIEYPWDFVNPVAGRMHVDHCIEELRIDLMCSGDITPLLVKYDKNRAIGRVADFDVHHKCRDFEKIVDWIKVNGVSVPFAPGTHH</sequence>
<dbReference type="PANTHER" id="PTHR33365">
    <property type="entry name" value="YALI0B05434P"/>
    <property type="match status" value="1"/>
</dbReference>
<comment type="similarity">
    <text evidence="2">Belongs to the ustYa family.</text>
</comment>
<dbReference type="GO" id="GO:0043386">
    <property type="term" value="P:mycotoxin biosynthetic process"/>
    <property type="evidence" value="ECO:0007669"/>
    <property type="project" value="InterPro"/>
</dbReference>
<protein>
    <recommendedName>
        <fullName evidence="7">Tat pathway signal sequence</fullName>
    </recommendedName>
</protein>
<dbReference type="Pfam" id="PF11807">
    <property type="entry name" value="UstYa"/>
    <property type="match status" value="1"/>
</dbReference>
<keyword evidence="4" id="KW-0472">Membrane</keyword>
<feature type="region of interest" description="Disordered" evidence="3">
    <location>
        <begin position="1"/>
        <end position="24"/>
    </location>
</feature>
<evidence type="ECO:0000256" key="3">
    <source>
        <dbReference type="SAM" id="MobiDB-lite"/>
    </source>
</evidence>
<gene>
    <name evidence="5" type="ORF">R9X50_00350100</name>
</gene>
<proteinExistence type="inferred from homology"/>
<evidence type="ECO:0000256" key="4">
    <source>
        <dbReference type="SAM" id="Phobius"/>
    </source>
</evidence>
<keyword evidence="4" id="KW-1133">Transmembrane helix</keyword>
<keyword evidence="4" id="KW-0812">Transmembrane</keyword>
<comment type="pathway">
    <text evidence="1">Mycotoxin biosynthesis.</text>
</comment>
<keyword evidence="6" id="KW-1185">Reference proteome</keyword>
<dbReference type="EMBL" id="CP138583">
    <property type="protein sequence ID" value="WPH00671.1"/>
    <property type="molecule type" value="Genomic_DNA"/>
</dbReference>
<evidence type="ECO:0008006" key="7">
    <source>
        <dbReference type="Google" id="ProtNLM"/>
    </source>
</evidence>
<name>A0AAQ3M6A3_9PEZI</name>
<evidence type="ECO:0000256" key="1">
    <source>
        <dbReference type="ARBA" id="ARBA00004685"/>
    </source>
</evidence>